<dbReference type="Proteomes" id="UP000240042">
    <property type="component" value="Unassembled WGS sequence"/>
</dbReference>
<feature type="domain" description="Phosphotransferase system EIIC" evidence="9">
    <location>
        <begin position="19"/>
        <end position="109"/>
    </location>
</feature>
<keyword evidence="3" id="KW-1003">Cell membrane</keyword>
<evidence type="ECO:0000256" key="8">
    <source>
        <dbReference type="SAM" id="Phobius"/>
    </source>
</evidence>
<dbReference type="Pfam" id="PF13303">
    <property type="entry name" value="PTS_EIIC_2"/>
    <property type="match status" value="1"/>
</dbReference>
<evidence type="ECO:0000313" key="10">
    <source>
        <dbReference type="EMBL" id="SFB96633.1"/>
    </source>
</evidence>
<dbReference type="GO" id="GO:0005886">
    <property type="term" value="C:plasma membrane"/>
    <property type="evidence" value="ECO:0007669"/>
    <property type="project" value="UniProtKB-SubCell"/>
</dbReference>
<evidence type="ECO:0000313" key="11">
    <source>
        <dbReference type="Proteomes" id="UP000240042"/>
    </source>
</evidence>
<feature type="transmembrane region" description="Helical" evidence="8">
    <location>
        <begin position="20"/>
        <end position="39"/>
    </location>
</feature>
<protein>
    <submittedName>
        <fullName evidence="10">Phosphotransferase system, EIIC</fullName>
    </submittedName>
</protein>
<gene>
    <name evidence="10" type="ORF">SAMN02745150_01461</name>
</gene>
<dbReference type="GO" id="GO:0008982">
    <property type="term" value="F:protein-N(PI)-phosphohistidine-sugar phosphotransferase activity"/>
    <property type="evidence" value="ECO:0007669"/>
    <property type="project" value="InterPro"/>
</dbReference>
<evidence type="ECO:0000256" key="7">
    <source>
        <dbReference type="ARBA" id="ARBA00023136"/>
    </source>
</evidence>
<dbReference type="GO" id="GO:0009401">
    <property type="term" value="P:phosphoenolpyruvate-dependent sugar phosphotransferase system"/>
    <property type="evidence" value="ECO:0007669"/>
    <property type="project" value="InterPro"/>
</dbReference>
<feature type="transmembrane region" description="Helical" evidence="8">
    <location>
        <begin position="59"/>
        <end position="80"/>
    </location>
</feature>
<evidence type="ECO:0000256" key="4">
    <source>
        <dbReference type="ARBA" id="ARBA00022597"/>
    </source>
</evidence>
<organism evidence="10 11">
    <name type="scientific">Brevinema andersonii</name>
    <dbReference type="NCBI Taxonomy" id="34097"/>
    <lineage>
        <taxon>Bacteria</taxon>
        <taxon>Pseudomonadati</taxon>
        <taxon>Spirochaetota</taxon>
        <taxon>Spirochaetia</taxon>
        <taxon>Brevinematales</taxon>
        <taxon>Brevinemataceae</taxon>
        <taxon>Brevinema</taxon>
    </lineage>
</organism>
<keyword evidence="5 8" id="KW-0812">Transmembrane</keyword>
<dbReference type="EMBL" id="FOKY01000030">
    <property type="protein sequence ID" value="SFB96633.1"/>
    <property type="molecule type" value="Genomic_DNA"/>
</dbReference>
<keyword evidence="4" id="KW-0762">Sugar transport</keyword>
<evidence type="ECO:0000256" key="5">
    <source>
        <dbReference type="ARBA" id="ARBA00022692"/>
    </source>
</evidence>
<keyword evidence="2" id="KW-0813">Transport</keyword>
<keyword evidence="10" id="KW-0808">Transferase</keyword>
<keyword evidence="6 8" id="KW-1133">Transmembrane helix</keyword>
<proteinExistence type="predicted"/>
<evidence type="ECO:0000259" key="9">
    <source>
        <dbReference type="Pfam" id="PF13303"/>
    </source>
</evidence>
<name>A0A1I1FHM1_BREAD</name>
<reference evidence="11" key="1">
    <citation type="submission" date="2016-10" db="EMBL/GenBank/DDBJ databases">
        <authorList>
            <person name="Varghese N."/>
            <person name="Submissions S."/>
        </authorList>
    </citation>
    <scope>NUCLEOTIDE SEQUENCE [LARGE SCALE GENOMIC DNA]</scope>
    <source>
        <strain evidence="11">ATCC 43811</strain>
    </source>
</reference>
<comment type="subcellular location">
    <subcellularLocation>
        <location evidence="1">Cell membrane</location>
        <topology evidence="1">Multi-pass membrane protein</topology>
    </subcellularLocation>
</comment>
<dbReference type="InterPro" id="IPR003352">
    <property type="entry name" value="PTS_EIIC"/>
</dbReference>
<evidence type="ECO:0000256" key="1">
    <source>
        <dbReference type="ARBA" id="ARBA00004651"/>
    </source>
</evidence>
<accession>A0A1I1FHM1</accession>
<evidence type="ECO:0000256" key="3">
    <source>
        <dbReference type="ARBA" id="ARBA00022475"/>
    </source>
</evidence>
<keyword evidence="7 8" id="KW-0472">Membrane</keyword>
<evidence type="ECO:0000256" key="6">
    <source>
        <dbReference type="ARBA" id="ARBA00022989"/>
    </source>
</evidence>
<keyword evidence="11" id="KW-1185">Reference proteome</keyword>
<dbReference type="AlphaFoldDB" id="A0A1I1FHM1"/>
<sequence length="119" mass="12437">MDYIKDRIYKGPTGLLRDIFVMLGIGLLLKNIGIITNFAPLATIGTVTVQLVAPAIEAGIAFTLSSNLLTVLSAIAAAALSVTPEGIKIVTGEPVGATLVAIVHPLSAKKNFQEKLLLI</sequence>
<dbReference type="RefSeq" id="WP_092320156.1">
    <property type="nucleotide sequence ID" value="NZ_FOKY01000030.1"/>
</dbReference>
<evidence type="ECO:0000256" key="2">
    <source>
        <dbReference type="ARBA" id="ARBA00022448"/>
    </source>
</evidence>